<protein>
    <submittedName>
        <fullName evidence="1">Uncharacterized protein</fullName>
    </submittedName>
</protein>
<reference evidence="1 2" key="1">
    <citation type="submission" date="2017-07" db="EMBL/GenBank/DDBJ databases">
        <authorList>
            <person name="Sun Z.S."/>
            <person name="Albrecht U."/>
            <person name="Echele G."/>
            <person name="Lee C.C."/>
        </authorList>
    </citation>
    <scope>NUCLEOTIDE SEQUENCE [LARGE SCALE GENOMIC DNA]</scope>
    <source>
        <strain evidence="1 2">CGMCC 1.12710</strain>
    </source>
</reference>
<dbReference type="AlphaFoldDB" id="A0A239PVQ8"/>
<dbReference type="EMBL" id="FZQA01000004">
    <property type="protein sequence ID" value="SNT74250.1"/>
    <property type="molecule type" value="Genomic_DNA"/>
</dbReference>
<keyword evidence="2" id="KW-1185">Reference proteome</keyword>
<accession>A0A239PVQ8</accession>
<proteinExistence type="predicted"/>
<dbReference type="Proteomes" id="UP000198346">
    <property type="component" value="Unassembled WGS sequence"/>
</dbReference>
<organism evidence="1 2">
    <name type="scientific">Amphiplicatus metriothermophilus</name>
    <dbReference type="NCBI Taxonomy" id="1519374"/>
    <lineage>
        <taxon>Bacteria</taxon>
        <taxon>Pseudomonadati</taxon>
        <taxon>Pseudomonadota</taxon>
        <taxon>Alphaproteobacteria</taxon>
        <taxon>Parvularculales</taxon>
        <taxon>Parvularculaceae</taxon>
        <taxon>Amphiplicatus</taxon>
    </lineage>
</organism>
<evidence type="ECO:0000313" key="1">
    <source>
        <dbReference type="EMBL" id="SNT74250.1"/>
    </source>
</evidence>
<name>A0A239PVQ8_9PROT</name>
<sequence length="29" mass="2823">MSKAVSLLIAFAVLAAAFAPAAYTVAALA</sequence>
<gene>
    <name evidence="1" type="ORF">SAMN06297382_2161</name>
</gene>
<evidence type="ECO:0000313" key="2">
    <source>
        <dbReference type="Proteomes" id="UP000198346"/>
    </source>
</evidence>